<reference evidence="1 2" key="1">
    <citation type="submission" date="2019-09" db="EMBL/GenBank/DDBJ databases">
        <title>Phylogeny of genus Pseudoclavibacter and closely related genus.</title>
        <authorList>
            <person name="Li Y."/>
        </authorList>
    </citation>
    <scope>NUCLEOTIDE SEQUENCE [LARGE SCALE GENOMIC DNA]</scope>
    <source>
        <strain evidence="1 2">THG-MD12</strain>
    </source>
</reference>
<dbReference type="AlphaFoldDB" id="A0A7J5B6U8"/>
<evidence type="ECO:0000313" key="1">
    <source>
        <dbReference type="EMBL" id="KAB1639703.1"/>
    </source>
</evidence>
<dbReference type="EMBL" id="WBJX01000001">
    <property type="protein sequence ID" value="KAB1639703.1"/>
    <property type="molecule type" value="Genomic_DNA"/>
</dbReference>
<evidence type="ECO:0000313" key="2">
    <source>
        <dbReference type="Proteomes" id="UP000490386"/>
    </source>
</evidence>
<proteinExistence type="predicted"/>
<accession>A0A7J5B6U8</accession>
<dbReference type="Proteomes" id="UP000490386">
    <property type="component" value="Unassembled WGS sequence"/>
</dbReference>
<gene>
    <name evidence="1" type="ORF">F8O03_05120</name>
</gene>
<protein>
    <submittedName>
        <fullName evidence="1">Uncharacterized protein</fullName>
    </submittedName>
</protein>
<keyword evidence="2" id="KW-1185">Reference proteome</keyword>
<comment type="caution">
    <text evidence="1">The sequence shown here is derived from an EMBL/GenBank/DDBJ whole genome shotgun (WGS) entry which is preliminary data.</text>
</comment>
<sequence>MTSNRANRHRGEEFRTRVANFFKLALLPVVQKVPIDSLATAFRMDPRPQISHLHIGEHFAVSVSTGFPLDVSGNLDRAEANARTDRRPYAVAVIERQRRDGIEESYAVLSLDTLRSLIEQVERGGSRD</sequence>
<name>A0A7J5B6U8_9MICO</name>
<dbReference type="RefSeq" id="WP_151422873.1">
    <property type="nucleotide sequence ID" value="NZ_WBJX01000001.1"/>
</dbReference>
<organism evidence="1 2">
    <name type="scientific">Pseudoclavibacter terrae</name>
    <dbReference type="NCBI Taxonomy" id="1530195"/>
    <lineage>
        <taxon>Bacteria</taxon>
        <taxon>Bacillati</taxon>
        <taxon>Actinomycetota</taxon>
        <taxon>Actinomycetes</taxon>
        <taxon>Micrococcales</taxon>
        <taxon>Microbacteriaceae</taxon>
        <taxon>Pseudoclavibacter</taxon>
    </lineage>
</organism>